<dbReference type="EMBL" id="CYYK01000003">
    <property type="protein sequence ID" value="CUN77352.1"/>
    <property type="molecule type" value="Genomic_DNA"/>
</dbReference>
<dbReference type="EMBL" id="CYXP01000005">
    <property type="protein sequence ID" value="CUN19656.1"/>
    <property type="molecule type" value="Genomic_DNA"/>
</dbReference>
<dbReference type="EMBL" id="CZBM01000002">
    <property type="protein sequence ID" value="CUP82682.1"/>
    <property type="molecule type" value="Genomic_DNA"/>
</dbReference>
<evidence type="ECO:0000313" key="2">
    <source>
        <dbReference type="EMBL" id="CUN77352.1"/>
    </source>
</evidence>
<evidence type="ECO:0000313" key="1">
    <source>
        <dbReference type="EMBL" id="CUN19656.1"/>
    </source>
</evidence>
<reference evidence="4 5" key="1">
    <citation type="submission" date="2015-09" db="EMBL/GenBank/DDBJ databases">
        <authorList>
            <consortium name="Pathogen Informatics"/>
        </authorList>
    </citation>
    <scope>NUCLEOTIDE SEQUENCE [LARGE SCALE GENOMIC DNA]</scope>
    <source>
        <strain evidence="2 5">2789STDY5608822</strain>
        <strain evidence="1 6">2789STDY5608872</strain>
        <strain evidence="3 4">2789STDY5834948</strain>
    </source>
</reference>
<dbReference type="Proteomes" id="UP000095455">
    <property type="component" value="Unassembled WGS sequence"/>
</dbReference>
<protein>
    <submittedName>
        <fullName evidence="1">Uncharacterized protein</fullName>
    </submittedName>
</protein>
<evidence type="ECO:0000313" key="3">
    <source>
        <dbReference type="EMBL" id="CUP82682.1"/>
    </source>
</evidence>
<dbReference type="Proteomes" id="UP000095332">
    <property type="component" value="Unassembled WGS sequence"/>
</dbReference>
<accession>A0A173UZC5</accession>
<evidence type="ECO:0000313" key="6">
    <source>
        <dbReference type="Proteomes" id="UP000095591"/>
    </source>
</evidence>
<name>A0A173UZC5_PARDI</name>
<proteinExistence type="predicted"/>
<organism evidence="1 6">
    <name type="scientific">Parabacteroides distasonis</name>
    <dbReference type="NCBI Taxonomy" id="823"/>
    <lineage>
        <taxon>Bacteria</taxon>
        <taxon>Pseudomonadati</taxon>
        <taxon>Bacteroidota</taxon>
        <taxon>Bacteroidia</taxon>
        <taxon>Bacteroidales</taxon>
        <taxon>Tannerellaceae</taxon>
        <taxon>Parabacteroides</taxon>
    </lineage>
</organism>
<dbReference type="Proteomes" id="UP000095591">
    <property type="component" value="Unassembled WGS sequence"/>
</dbReference>
<evidence type="ECO:0000313" key="4">
    <source>
        <dbReference type="Proteomes" id="UP000095332"/>
    </source>
</evidence>
<sequence length="38" mass="4805">MYEKKRYICIDKVNSCGNSRVYESKCDYDKRLRYYLWN</sequence>
<evidence type="ECO:0000313" key="5">
    <source>
        <dbReference type="Proteomes" id="UP000095455"/>
    </source>
</evidence>
<dbReference type="AlphaFoldDB" id="A0A173UZC5"/>
<gene>
    <name evidence="2" type="ORF">ERS852380_00984</name>
    <name evidence="1" type="ORF">ERS852429_02426</name>
    <name evidence="3" type="ORF">ERS852560_00777</name>
</gene>